<evidence type="ECO:0000313" key="8">
    <source>
        <dbReference type="Proteomes" id="UP001501742"/>
    </source>
</evidence>
<feature type="active site" description="O-(5'-phospho-DNA)-serine intermediate" evidence="5">
    <location>
        <position position="26"/>
    </location>
</feature>
<dbReference type="CDD" id="cd00569">
    <property type="entry name" value="HTH_Hin_like"/>
    <property type="match status" value="1"/>
</dbReference>
<dbReference type="PANTHER" id="PTHR30461">
    <property type="entry name" value="DNA-INVERTASE FROM LAMBDOID PROPHAGE"/>
    <property type="match status" value="1"/>
</dbReference>
<dbReference type="InterPro" id="IPR006120">
    <property type="entry name" value="Resolvase_HTH_dom"/>
</dbReference>
<evidence type="ECO:0000313" key="7">
    <source>
        <dbReference type="EMBL" id="GAA1494473.1"/>
    </source>
</evidence>
<evidence type="ECO:0000256" key="1">
    <source>
        <dbReference type="ARBA" id="ARBA00009913"/>
    </source>
</evidence>
<keyword evidence="2" id="KW-0229">DNA integration</keyword>
<protein>
    <submittedName>
        <fullName evidence="7">Recombinase family protein</fullName>
    </submittedName>
</protein>
<dbReference type="InterPro" id="IPR009057">
    <property type="entry name" value="Homeodomain-like_sf"/>
</dbReference>
<dbReference type="InterPro" id="IPR036162">
    <property type="entry name" value="Resolvase-like_N_sf"/>
</dbReference>
<dbReference type="Gene3D" id="3.40.50.1390">
    <property type="entry name" value="Resolvase, N-terminal catalytic domain"/>
    <property type="match status" value="1"/>
</dbReference>
<name>A0ABN1ZFR1_9MICO</name>
<dbReference type="PROSITE" id="PS00398">
    <property type="entry name" value="RECOMBINASES_2"/>
    <property type="match status" value="1"/>
</dbReference>
<dbReference type="Gene3D" id="1.10.10.60">
    <property type="entry name" value="Homeodomain-like"/>
    <property type="match status" value="1"/>
</dbReference>
<comment type="caution">
    <text evidence="7">The sequence shown here is derived from an EMBL/GenBank/DDBJ whole genome shotgun (WGS) entry which is preliminary data.</text>
</comment>
<dbReference type="EMBL" id="BAAAJX010000016">
    <property type="protein sequence ID" value="GAA1494473.1"/>
    <property type="molecule type" value="Genomic_DNA"/>
</dbReference>
<dbReference type="PANTHER" id="PTHR30461:SF2">
    <property type="entry name" value="SERINE RECOMBINASE PINE-RELATED"/>
    <property type="match status" value="1"/>
</dbReference>
<organism evidence="7 8">
    <name type="scientific">Curtobacterium herbarum</name>
    <dbReference type="NCBI Taxonomy" id="150122"/>
    <lineage>
        <taxon>Bacteria</taxon>
        <taxon>Bacillati</taxon>
        <taxon>Actinomycetota</taxon>
        <taxon>Actinomycetes</taxon>
        <taxon>Micrococcales</taxon>
        <taxon>Microbacteriaceae</taxon>
        <taxon>Curtobacterium</taxon>
    </lineage>
</organism>
<dbReference type="Pfam" id="PF02796">
    <property type="entry name" value="HTH_7"/>
    <property type="match status" value="1"/>
</dbReference>
<feature type="domain" description="Resolvase/invertase-type recombinase catalytic" evidence="6">
    <location>
        <begin position="18"/>
        <end position="151"/>
    </location>
</feature>
<reference evidence="7 8" key="1">
    <citation type="journal article" date="2019" name="Int. J. Syst. Evol. Microbiol.">
        <title>The Global Catalogue of Microorganisms (GCM) 10K type strain sequencing project: providing services to taxonomists for standard genome sequencing and annotation.</title>
        <authorList>
            <consortium name="The Broad Institute Genomics Platform"/>
            <consortium name="The Broad Institute Genome Sequencing Center for Infectious Disease"/>
            <person name="Wu L."/>
            <person name="Ma J."/>
        </authorList>
    </citation>
    <scope>NUCLEOTIDE SEQUENCE [LARGE SCALE GENOMIC DNA]</scope>
    <source>
        <strain evidence="7 8">JCM 12140</strain>
    </source>
</reference>
<dbReference type="PROSITE" id="PS51736">
    <property type="entry name" value="RECOMBINASES_3"/>
    <property type="match status" value="1"/>
</dbReference>
<dbReference type="Pfam" id="PF00239">
    <property type="entry name" value="Resolvase"/>
    <property type="match status" value="1"/>
</dbReference>
<dbReference type="InterPro" id="IPR050639">
    <property type="entry name" value="SSR_resolvase"/>
</dbReference>
<sequence length="215" mass="23944">MPPLPLLVEFRYVLFMGHLLGYARVSTTDQDASLQIDALNAAGCYRVFVDTMSGSLQHRPELDKLLDQLRPGDTLVVWRLDRLGRSIRHLIDQLHALAERGIGFRSLQETIDTTSPGGRLVFHVFAALAEFERDLIKERTNAGLAAARARGRTGGRPSRLSADQVRTARRLYEQQDMTVAQIGDVLGVSRTTIYRALAKHAEPVAARRTKPSPTM</sequence>
<evidence type="ECO:0000256" key="2">
    <source>
        <dbReference type="ARBA" id="ARBA00022908"/>
    </source>
</evidence>
<dbReference type="CDD" id="cd03768">
    <property type="entry name" value="SR_ResInv"/>
    <property type="match status" value="1"/>
</dbReference>
<dbReference type="SUPFAM" id="SSF46689">
    <property type="entry name" value="Homeodomain-like"/>
    <property type="match status" value="1"/>
</dbReference>
<gene>
    <name evidence="7" type="ORF">GCM10009627_28190</name>
</gene>
<comment type="similarity">
    <text evidence="1">Belongs to the site-specific recombinase resolvase family.</text>
</comment>
<evidence type="ECO:0000256" key="4">
    <source>
        <dbReference type="ARBA" id="ARBA00023172"/>
    </source>
</evidence>
<evidence type="ECO:0000259" key="6">
    <source>
        <dbReference type="PROSITE" id="PS51736"/>
    </source>
</evidence>
<dbReference type="SMART" id="SM00857">
    <property type="entry name" value="Resolvase"/>
    <property type="match status" value="1"/>
</dbReference>
<keyword evidence="3" id="KW-0238">DNA-binding</keyword>
<dbReference type="SUPFAM" id="SSF53041">
    <property type="entry name" value="Resolvase-like"/>
    <property type="match status" value="1"/>
</dbReference>
<keyword evidence="4" id="KW-0233">DNA recombination</keyword>
<evidence type="ECO:0000256" key="3">
    <source>
        <dbReference type="ARBA" id="ARBA00023125"/>
    </source>
</evidence>
<evidence type="ECO:0000256" key="5">
    <source>
        <dbReference type="PROSITE-ProRule" id="PRU10137"/>
    </source>
</evidence>
<accession>A0ABN1ZFR1</accession>
<keyword evidence="8" id="KW-1185">Reference proteome</keyword>
<dbReference type="PROSITE" id="PS00397">
    <property type="entry name" value="RECOMBINASES_1"/>
    <property type="match status" value="1"/>
</dbReference>
<dbReference type="InterPro" id="IPR006118">
    <property type="entry name" value="Recombinase_CS"/>
</dbReference>
<dbReference type="Proteomes" id="UP001501742">
    <property type="component" value="Unassembled WGS sequence"/>
</dbReference>
<dbReference type="InterPro" id="IPR006119">
    <property type="entry name" value="Resolv_N"/>
</dbReference>
<proteinExistence type="inferred from homology"/>